<comment type="caution">
    <text evidence="2">The sequence shown here is derived from an EMBL/GenBank/DDBJ whole genome shotgun (WGS) entry which is preliminary data.</text>
</comment>
<keyword evidence="1" id="KW-0472">Membrane</keyword>
<organism evidence="2 3">
    <name type="scientific">Roseovarius nubinhibens</name>
    <dbReference type="NCBI Taxonomy" id="314263"/>
    <lineage>
        <taxon>Bacteria</taxon>
        <taxon>Pseudomonadati</taxon>
        <taxon>Pseudomonadota</taxon>
        <taxon>Alphaproteobacteria</taxon>
        <taxon>Rhodobacterales</taxon>
        <taxon>Roseobacteraceae</taxon>
        <taxon>Roseovarius</taxon>
    </lineage>
</organism>
<evidence type="ECO:0000313" key="3">
    <source>
        <dbReference type="Proteomes" id="UP000264719"/>
    </source>
</evidence>
<feature type="transmembrane region" description="Helical" evidence="1">
    <location>
        <begin position="30"/>
        <end position="50"/>
    </location>
</feature>
<sequence length="56" mass="6289">MSNRQIDFLGWLLFIASALCFVVASIGHFWAMGGSLFFLIACLVFIIPFFRRDGDG</sequence>
<proteinExistence type="predicted"/>
<reference evidence="2 3" key="1">
    <citation type="journal article" date="2018" name="Nat. Biotechnol.">
        <title>A standardized bacterial taxonomy based on genome phylogeny substantially revises the tree of life.</title>
        <authorList>
            <person name="Parks D.H."/>
            <person name="Chuvochina M."/>
            <person name="Waite D.W."/>
            <person name="Rinke C."/>
            <person name="Skarshewski A."/>
            <person name="Chaumeil P.A."/>
            <person name="Hugenholtz P."/>
        </authorList>
    </citation>
    <scope>NUCLEOTIDE SEQUENCE [LARGE SCALE GENOMIC DNA]</scope>
    <source>
        <strain evidence="2">UBA9169</strain>
    </source>
</reference>
<accession>A0A348WBD0</accession>
<keyword evidence="1" id="KW-0812">Transmembrane</keyword>
<dbReference type="AlphaFoldDB" id="A0A348WBD0"/>
<keyword evidence="1" id="KW-1133">Transmembrane helix</keyword>
<gene>
    <name evidence="2" type="ORF">DCS45_08200</name>
</gene>
<protein>
    <submittedName>
        <fullName evidence="2">Cytochrome oxidase subunit III</fullName>
    </submittedName>
</protein>
<dbReference type="Proteomes" id="UP000264719">
    <property type="component" value="Unassembled WGS sequence"/>
</dbReference>
<dbReference type="EMBL" id="DMVW01000083">
    <property type="protein sequence ID" value="HAR51842.1"/>
    <property type="molecule type" value="Genomic_DNA"/>
</dbReference>
<evidence type="ECO:0000313" key="2">
    <source>
        <dbReference type="EMBL" id="HAR51842.1"/>
    </source>
</evidence>
<name>A0A348WBD0_9RHOB</name>
<evidence type="ECO:0000256" key="1">
    <source>
        <dbReference type="SAM" id="Phobius"/>
    </source>
</evidence>